<protein>
    <submittedName>
        <fullName evidence="3">STAS domain-containing protein</fullName>
    </submittedName>
</protein>
<dbReference type="RefSeq" id="WP_131759549.1">
    <property type="nucleotide sequence ID" value="NZ_CAACUY010000081.1"/>
</dbReference>
<evidence type="ECO:0000256" key="1">
    <source>
        <dbReference type="SAM" id="MobiDB-lite"/>
    </source>
</evidence>
<feature type="region of interest" description="Disordered" evidence="1">
    <location>
        <begin position="1"/>
        <end position="37"/>
    </location>
</feature>
<reference evidence="4" key="1">
    <citation type="journal article" date="2019" name="Int. J. Syst. Evol. Microbiol.">
        <title>The Global Catalogue of Microorganisms (GCM) 10K type strain sequencing project: providing services to taxonomists for standard genome sequencing and annotation.</title>
        <authorList>
            <consortium name="The Broad Institute Genomics Platform"/>
            <consortium name="The Broad Institute Genome Sequencing Center for Infectious Disease"/>
            <person name="Wu L."/>
            <person name="Ma J."/>
        </authorList>
    </citation>
    <scope>NUCLEOTIDE SEQUENCE [LARGE SCALE GENOMIC DNA]</scope>
    <source>
        <strain evidence="4">JCM 9371</strain>
    </source>
</reference>
<proteinExistence type="predicted"/>
<evidence type="ECO:0000259" key="2">
    <source>
        <dbReference type="PROSITE" id="PS50801"/>
    </source>
</evidence>
<evidence type="ECO:0000313" key="4">
    <source>
        <dbReference type="Proteomes" id="UP001597063"/>
    </source>
</evidence>
<dbReference type="SUPFAM" id="SSF52091">
    <property type="entry name" value="SpoIIaa-like"/>
    <property type="match status" value="1"/>
</dbReference>
<keyword evidence="4" id="KW-1185">Reference proteome</keyword>
<evidence type="ECO:0000313" key="3">
    <source>
        <dbReference type="EMBL" id="MFD0688743.1"/>
    </source>
</evidence>
<feature type="domain" description="STAS" evidence="2">
    <location>
        <begin position="40"/>
        <end position="114"/>
    </location>
</feature>
<dbReference type="EMBL" id="JBHTGP010000015">
    <property type="protein sequence ID" value="MFD0688743.1"/>
    <property type="molecule type" value="Genomic_DNA"/>
</dbReference>
<comment type="caution">
    <text evidence="3">The sequence shown here is derived from an EMBL/GenBank/DDBJ whole genome shotgun (WGS) entry which is preliminary data.</text>
</comment>
<feature type="compositionally biased region" description="Polar residues" evidence="1">
    <location>
        <begin position="1"/>
        <end position="12"/>
    </location>
</feature>
<dbReference type="Proteomes" id="UP001597063">
    <property type="component" value="Unassembled WGS sequence"/>
</dbReference>
<sequence>MLVQPNAPQFTSRPIPPTSGGTAPGTAPDRTSEHRTPGGLVVETRSEGPFTVLEMTGRLEADTVPTAEARVLTTVVLASGPLHLALDLTGIEAVDTAGANLLTKAGFAVRAARGTFHLIVPDFAPARAAVARHLLGNVVRHRRELTLPATDTHRAYSAAL</sequence>
<accession>A0ABW2XQE2</accession>
<gene>
    <name evidence="3" type="ORF">ACFQZM_29910</name>
</gene>
<dbReference type="InterPro" id="IPR036513">
    <property type="entry name" value="STAS_dom_sf"/>
</dbReference>
<name>A0ABW2XQE2_9ACTN</name>
<dbReference type="PROSITE" id="PS50801">
    <property type="entry name" value="STAS"/>
    <property type="match status" value="1"/>
</dbReference>
<dbReference type="InterPro" id="IPR002645">
    <property type="entry name" value="STAS_dom"/>
</dbReference>
<dbReference type="Gene3D" id="3.30.750.24">
    <property type="entry name" value="STAS domain"/>
    <property type="match status" value="1"/>
</dbReference>
<organism evidence="3 4">
    <name type="scientific">Actinomadura fibrosa</name>
    <dbReference type="NCBI Taxonomy" id="111802"/>
    <lineage>
        <taxon>Bacteria</taxon>
        <taxon>Bacillati</taxon>
        <taxon>Actinomycetota</taxon>
        <taxon>Actinomycetes</taxon>
        <taxon>Streptosporangiales</taxon>
        <taxon>Thermomonosporaceae</taxon>
        <taxon>Actinomadura</taxon>
    </lineage>
</organism>